<dbReference type="Pfam" id="PF03364">
    <property type="entry name" value="Polyketide_cyc"/>
    <property type="match status" value="1"/>
</dbReference>
<feature type="domain" description="Coenzyme Q-binding protein COQ10 START" evidence="3">
    <location>
        <begin position="11"/>
        <end position="134"/>
    </location>
</feature>
<dbReference type="RefSeq" id="WP_110443125.1">
    <property type="nucleotide sequence ID" value="NZ_CALYQC010000089.1"/>
</dbReference>
<dbReference type="CDD" id="cd07813">
    <property type="entry name" value="COQ10p_like"/>
    <property type="match status" value="1"/>
</dbReference>
<dbReference type="PANTHER" id="PTHR12901">
    <property type="entry name" value="SPERM PROTEIN HOMOLOG"/>
    <property type="match status" value="1"/>
</dbReference>
<accession>A0A318MT26</accession>
<evidence type="ECO:0000313" key="4">
    <source>
        <dbReference type="EMBL" id="PXY95898.1"/>
    </source>
</evidence>
<organism evidence="4 5">
    <name type="scientific">Frischella perrara</name>
    <dbReference type="NCBI Taxonomy" id="1267021"/>
    <lineage>
        <taxon>Bacteria</taxon>
        <taxon>Pseudomonadati</taxon>
        <taxon>Pseudomonadota</taxon>
        <taxon>Gammaproteobacteria</taxon>
        <taxon>Orbales</taxon>
        <taxon>Orbaceae</taxon>
        <taxon>Frischella</taxon>
    </lineage>
</organism>
<gene>
    <name evidence="4" type="ORF">DKK76_03125</name>
</gene>
<protein>
    <submittedName>
        <fullName evidence="4">Ubiquinone-binding protein</fullName>
    </submittedName>
</protein>
<dbReference type="AlphaFoldDB" id="A0A318MT26"/>
<dbReference type="InterPro" id="IPR044996">
    <property type="entry name" value="COQ10-like"/>
</dbReference>
<dbReference type="InterPro" id="IPR005031">
    <property type="entry name" value="COQ10_START"/>
</dbReference>
<evidence type="ECO:0000259" key="3">
    <source>
        <dbReference type="Pfam" id="PF03364"/>
    </source>
</evidence>
<evidence type="ECO:0000256" key="1">
    <source>
        <dbReference type="ARBA" id="ARBA00008918"/>
    </source>
</evidence>
<evidence type="ECO:0000313" key="5">
    <source>
        <dbReference type="Proteomes" id="UP000247838"/>
    </source>
</evidence>
<dbReference type="PANTHER" id="PTHR12901:SF10">
    <property type="entry name" value="COENZYME Q-BINDING PROTEIN COQ10, MITOCHONDRIAL"/>
    <property type="match status" value="1"/>
</dbReference>
<keyword evidence="2" id="KW-1277">Toxin-antitoxin system</keyword>
<name>A0A318MT26_FRIPE</name>
<reference evidence="4 5" key="1">
    <citation type="submission" date="2018-05" db="EMBL/GenBank/DDBJ databases">
        <title>Reference genomes for bee gut microbiota database.</title>
        <authorList>
            <person name="Ellegaard K.M."/>
        </authorList>
    </citation>
    <scope>NUCLEOTIDE SEQUENCE [LARGE SCALE GENOMIC DNA]</scope>
    <source>
        <strain evidence="4 5">ESL0167</strain>
    </source>
</reference>
<dbReference type="EMBL" id="QGLM01000007">
    <property type="protein sequence ID" value="PXY95898.1"/>
    <property type="molecule type" value="Genomic_DNA"/>
</dbReference>
<evidence type="ECO:0000256" key="2">
    <source>
        <dbReference type="ARBA" id="ARBA00022649"/>
    </source>
</evidence>
<comment type="similarity">
    <text evidence="1">Belongs to the ribosome association toxin RatA family.</text>
</comment>
<proteinExistence type="inferred from homology"/>
<dbReference type="GO" id="GO:0045333">
    <property type="term" value="P:cellular respiration"/>
    <property type="evidence" value="ECO:0007669"/>
    <property type="project" value="InterPro"/>
</dbReference>
<dbReference type="SUPFAM" id="SSF55961">
    <property type="entry name" value="Bet v1-like"/>
    <property type="match status" value="1"/>
</dbReference>
<keyword evidence="4" id="KW-0830">Ubiquinone</keyword>
<dbReference type="InterPro" id="IPR023393">
    <property type="entry name" value="START-like_dom_sf"/>
</dbReference>
<dbReference type="Gene3D" id="3.30.530.20">
    <property type="match status" value="1"/>
</dbReference>
<dbReference type="Proteomes" id="UP000247838">
    <property type="component" value="Unassembled WGS sequence"/>
</dbReference>
<comment type="caution">
    <text evidence="4">The sequence shown here is derived from an EMBL/GenBank/DDBJ whole genome shotgun (WGS) entry which is preliminary data.</text>
</comment>
<sequence>MTHIYHEIMEPYSAQQMFDLVNDINAYPQFVPDCIDTGVLQRDDNLLLAYIEVEKFGFKKRFTTLNRLKEPSKIEITLIDGPFKKLVGAWTFTPISENQSKITFDLTFEFNSKLLDMTFTPIFKDIMKNMVIAFSNRAKQLYDR</sequence>
<dbReference type="GO" id="GO:0048039">
    <property type="term" value="F:ubiquinone binding"/>
    <property type="evidence" value="ECO:0007669"/>
    <property type="project" value="InterPro"/>
</dbReference>